<evidence type="ECO:0000313" key="2">
    <source>
        <dbReference type="Proteomes" id="UP000294854"/>
    </source>
</evidence>
<dbReference type="InterPro" id="IPR010360">
    <property type="entry name" value="DUF956"/>
</dbReference>
<dbReference type="Pfam" id="PF06115">
    <property type="entry name" value="DUF956"/>
    <property type="match status" value="1"/>
</dbReference>
<comment type="caution">
    <text evidence="1">The sequence shown here is derived from an EMBL/GenBank/DDBJ whole genome shotgun (WGS) entry which is preliminary data.</text>
</comment>
<evidence type="ECO:0008006" key="3">
    <source>
        <dbReference type="Google" id="ProtNLM"/>
    </source>
</evidence>
<dbReference type="AlphaFoldDB" id="A0A4R5NMK5"/>
<gene>
    <name evidence="1" type="ORF">C5L31_001516</name>
</gene>
<dbReference type="EMBL" id="PUFO01000056">
    <property type="protein sequence ID" value="TDG76925.1"/>
    <property type="molecule type" value="Genomic_DNA"/>
</dbReference>
<dbReference type="STRING" id="1122149.FD44_GL001122"/>
<dbReference type="Proteomes" id="UP000294854">
    <property type="component" value="Unassembled WGS sequence"/>
</dbReference>
<proteinExistence type="predicted"/>
<keyword evidence="2" id="KW-1185">Reference proteome</keyword>
<evidence type="ECO:0000313" key="1">
    <source>
        <dbReference type="EMBL" id="TDG76925.1"/>
    </source>
</evidence>
<accession>A0A4R5NMK5</accession>
<dbReference type="OrthoDB" id="2321373at2"/>
<protein>
    <recommendedName>
        <fullName evidence="3">GRAM domain-containing protein</fullName>
    </recommendedName>
</protein>
<reference evidence="1 2" key="1">
    <citation type="journal article" date="2019" name="Appl. Microbiol. Biotechnol.">
        <title>Uncovering carbohydrate metabolism through a genotype-phenotype association study of 56 lactic acid bacteria genomes.</title>
        <authorList>
            <person name="Buron-Moles G."/>
            <person name="Chailyan A."/>
            <person name="Dolejs I."/>
            <person name="Forster J."/>
            <person name="Miks M.H."/>
        </authorList>
    </citation>
    <scope>NUCLEOTIDE SEQUENCE [LARGE SCALE GENOMIC DNA]</scope>
    <source>
        <strain evidence="1 2">ATCC 49373</strain>
    </source>
</reference>
<sequence length="122" mass="14369">MFNQINELSIKANYFPNQIKALHGNLVLGNIGLEFKPDWSMNGVQIPYDQIAKIQVQVIFKKWFRGFFVLTKNGQRIQFLTRDTKRVIHVLNRKMDHQLITVYRGSLSFKSMFRKPKGRAKK</sequence>
<organism evidence="1 2">
    <name type="scientific">Secundilactobacillus malefermentans</name>
    <dbReference type="NCBI Taxonomy" id="176292"/>
    <lineage>
        <taxon>Bacteria</taxon>
        <taxon>Bacillati</taxon>
        <taxon>Bacillota</taxon>
        <taxon>Bacilli</taxon>
        <taxon>Lactobacillales</taxon>
        <taxon>Lactobacillaceae</taxon>
        <taxon>Secundilactobacillus</taxon>
    </lineage>
</organism>
<dbReference type="RefSeq" id="WP_010620503.1">
    <property type="nucleotide sequence ID" value="NZ_CP042371.1"/>
</dbReference>
<name>A0A4R5NMK5_9LACO</name>